<evidence type="ECO:0000313" key="4">
    <source>
        <dbReference type="Proteomes" id="UP001612741"/>
    </source>
</evidence>
<gene>
    <name evidence="3" type="ORF">ACIBG2_19120</name>
</gene>
<evidence type="ECO:0000313" key="3">
    <source>
        <dbReference type="EMBL" id="MFI6499507.1"/>
    </source>
</evidence>
<dbReference type="Proteomes" id="UP001612741">
    <property type="component" value="Unassembled WGS sequence"/>
</dbReference>
<evidence type="ECO:0000256" key="1">
    <source>
        <dbReference type="SAM" id="MobiDB-lite"/>
    </source>
</evidence>
<evidence type="ECO:0008006" key="5">
    <source>
        <dbReference type="Google" id="ProtNLM"/>
    </source>
</evidence>
<name>A0ABW7YUB5_9ACTN</name>
<feature type="signal peptide" evidence="2">
    <location>
        <begin position="1"/>
        <end position="23"/>
    </location>
</feature>
<feature type="region of interest" description="Disordered" evidence="1">
    <location>
        <begin position="155"/>
        <end position="182"/>
    </location>
</feature>
<keyword evidence="2" id="KW-0732">Signal</keyword>
<accession>A0ABW7YUB5</accession>
<protein>
    <recommendedName>
        <fullName evidence="5">DNRLRE domain-containing protein</fullName>
    </recommendedName>
</protein>
<feature type="chain" id="PRO_5046874548" description="DNRLRE domain-containing protein" evidence="2">
    <location>
        <begin position="24"/>
        <end position="338"/>
    </location>
</feature>
<dbReference type="EMBL" id="JBITGY010000005">
    <property type="protein sequence ID" value="MFI6499507.1"/>
    <property type="molecule type" value="Genomic_DNA"/>
</dbReference>
<reference evidence="3 4" key="1">
    <citation type="submission" date="2024-10" db="EMBL/GenBank/DDBJ databases">
        <title>The Natural Products Discovery Center: Release of the First 8490 Sequenced Strains for Exploring Actinobacteria Biosynthetic Diversity.</title>
        <authorList>
            <person name="Kalkreuter E."/>
            <person name="Kautsar S.A."/>
            <person name="Yang D."/>
            <person name="Bader C.D."/>
            <person name="Teijaro C.N."/>
            <person name="Fluegel L."/>
            <person name="Davis C.M."/>
            <person name="Simpson J.R."/>
            <person name="Lauterbach L."/>
            <person name="Steele A.D."/>
            <person name="Gui C."/>
            <person name="Meng S."/>
            <person name="Li G."/>
            <person name="Viehrig K."/>
            <person name="Ye F."/>
            <person name="Su P."/>
            <person name="Kiefer A.F."/>
            <person name="Nichols A."/>
            <person name="Cepeda A.J."/>
            <person name="Yan W."/>
            <person name="Fan B."/>
            <person name="Jiang Y."/>
            <person name="Adhikari A."/>
            <person name="Zheng C.-J."/>
            <person name="Schuster L."/>
            <person name="Cowan T.M."/>
            <person name="Smanski M.J."/>
            <person name="Chevrette M.G."/>
            <person name="De Carvalho L.P.S."/>
            <person name="Shen B."/>
        </authorList>
    </citation>
    <scope>NUCLEOTIDE SEQUENCE [LARGE SCALE GENOMIC DNA]</scope>
    <source>
        <strain evidence="3 4">NPDC050545</strain>
    </source>
</reference>
<evidence type="ECO:0000256" key="2">
    <source>
        <dbReference type="SAM" id="SignalP"/>
    </source>
</evidence>
<organism evidence="3 4">
    <name type="scientific">Nonomuraea typhae</name>
    <dbReference type="NCBI Taxonomy" id="2603600"/>
    <lineage>
        <taxon>Bacteria</taxon>
        <taxon>Bacillati</taxon>
        <taxon>Actinomycetota</taxon>
        <taxon>Actinomycetes</taxon>
        <taxon>Streptosporangiales</taxon>
        <taxon>Streptosporangiaceae</taxon>
        <taxon>Nonomuraea</taxon>
    </lineage>
</organism>
<keyword evidence="4" id="KW-1185">Reference proteome</keyword>
<dbReference type="RefSeq" id="WP_397082861.1">
    <property type="nucleotide sequence ID" value="NZ_JBITGY010000005.1"/>
</dbReference>
<proteinExistence type="predicted"/>
<comment type="caution">
    <text evidence="3">The sequence shown here is derived from an EMBL/GenBank/DDBJ whole genome shotgun (WGS) entry which is preliminary data.</text>
</comment>
<sequence>MGKTTTAVVMAVYWLLPPGAAMAATETQSLAVDLTAAGASQYNIDHTERGIRLSPQAREDAGEGTEHQGFYVTAALGTQTPMRHVRPIMLARTPPGSDVMLELRGQTASSRWTEWREAVPESPEVVLPASAVRLQARITLVQRGPGQGPEVLGLRLQAPDPHPPHDEARTGPPAQKGEPVTPPVTTRVFATRIGQIGDRTANGHRIGSADRFVALPSRRALNANTYDRSYEVKICYPVTNRCVTAPIWDVGPWNIRDDYWNEGPVRQMWADLPKGTPQAQAAYIARYNKGRDDRSRRVRNPAGIDLADELYWEDLGMTTNDWVMVTYLWTGDDMESVK</sequence>